<name>A0A6L6WYS3_9ACTN</name>
<dbReference type="Proteomes" id="UP000483802">
    <property type="component" value="Unassembled WGS sequence"/>
</dbReference>
<protein>
    <submittedName>
        <fullName evidence="1">Uncharacterized protein</fullName>
    </submittedName>
</protein>
<evidence type="ECO:0000313" key="2">
    <source>
        <dbReference type="Proteomes" id="UP000483802"/>
    </source>
</evidence>
<evidence type="ECO:0000313" key="1">
    <source>
        <dbReference type="EMBL" id="MVO86649.1"/>
    </source>
</evidence>
<organism evidence="1 2">
    <name type="scientific">Streptomyces typhae</name>
    <dbReference type="NCBI Taxonomy" id="2681492"/>
    <lineage>
        <taxon>Bacteria</taxon>
        <taxon>Bacillati</taxon>
        <taxon>Actinomycetota</taxon>
        <taxon>Actinomycetes</taxon>
        <taxon>Kitasatosporales</taxon>
        <taxon>Streptomycetaceae</taxon>
        <taxon>Streptomyces</taxon>
    </lineage>
</organism>
<gene>
    <name evidence="1" type="ORF">GPA10_18265</name>
</gene>
<reference evidence="1 2" key="1">
    <citation type="submission" date="2019-11" db="EMBL/GenBank/DDBJ databases">
        <title>Streptomyces typhae sp. nov., a novel endophytic actinomycete isolated from the root of cattail pollen (Typha angustifolia L.).</title>
        <authorList>
            <person name="Peng C."/>
        </authorList>
    </citation>
    <scope>NUCLEOTIDE SEQUENCE [LARGE SCALE GENOMIC DNA]</scope>
    <source>
        <strain evidence="2">p1417</strain>
    </source>
</reference>
<proteinExistence type="predicted"/>
<dbReference type="RefSeq" id="WP_157166428.1">
    <property type="nucleotide sequence ID" value="NZ_WPNZ01000009.1"/>
</dbReference>
<accession>A0A6L6WYS3</accession>
<keyword evidence="2" id="KW-1185">Reference proteome</keyword>
<comment type="caution">
    <text evidence="1">The sequence shown here is derived from an EMBL/GenBank/DDBJ whole genome shotgun (WGS) entry which is preliminary data.</text>
</comment>
<dbReference type="EMBL" id="WPNZ01000009">
    <property type="protein sequence ID" value="MVO86649.1"/>
    <property type="molecule type" value="Genomic_DNA"/>
</dbReference>
<sequence>MDERSERGSSGKVWPNWCHYHKGPSATAVMVDFIERASAAPVGLYACAPCREQRGLVPVGRCP</sequence>
<dbReference type="AlphaFoldDB" id="A0A6L6WYS3"/>